<proteinExistence type="inferred from homology"/>
<evidence type="ECO:0000256" key="5">
    <source>
        <dbReference type="ARBA" id="ARBA00023004"/>
    </source>
</evidence>
<evidence type="ECO:0000256" key="6">
    <source>
        <dbReference type="ARBA" id="ARBA00023033"/>
    </source>
</evidence>
<evidence type="ECO:0000256" key="7">
    <source>
        <dbReference type="RuleBase" id="RU000461"/>
    </source>
</evidence>
<gene>
    <name evidence="8" type="ORF">GCM10012275_05020</name>
</gene>
<dbReference type="PANTHER" id="PTHR46696">
    <property type="entry name" value="P450, PUTATIVE (EUROFUNG)-RELATED"/>
    <property type="match status" value="1"/>
</dbReference>
<dbReference type="PRINTS" id="PR00359">
    <property type="entry name" value="BP450"/>
</dbReference>
<dbReference type="Pfam" id="PF00067">
    <property type="entry name" value="p450"/>
    <property type="match status" value="1"/>
</dbReference>
<dbReference type="Gene3D" id="1.10.630.10">
    <property type="entry name" value="Cytochrome P450"/>
    <property type="match status" value="1"/>
</dbReference>
<evidence type="ECO:0000256" key="4">
    <source>
        <dbReference type="ARBA" id="ARBA00023002"/>
    </source>
</evidence>
<dbReference type="GO" id="GO:0020037">
    <property type="term" value="F:heme binding"/>
    <property type="evidence" value="ECO:0007669"/>
    <property type="project" value="InterPro"/>
</dbReference>
<evidence type="ECO:0000313" key="9">
    <source>
        <dbReference type="Proteomes" id="UP000637578"/>
    </source>
</evidence>
<reference evidence="8" key="1">
    <citation type="journal article" date="2014" name="Int. J. Syst. Evol. Microbiol.">
        <title>Complete genome sequence of Corynebacterium casei LMG S-19264T (=DSM 44701T), isolated from a smear-ripened cheese.</title>
        <authorList>
            <consortium name="US DOE Joint Genome Institute (JGI-PGF)"/>
            <person name="Walter F."/>
            <person name="Albersmeier A."/>
            <person name="Kalinowski J."/>
            <person name="Ruckert C."/>
        </authorList>
    </citation>
    <scope>NUCLEOTIDE SEQUENCE</scope>
    <source>
        <strain evidence="8">CGMCC 4.5737</strain>
    </source>
</reference>
<dbReference type="GO" id="GO:0005506">
    <property type="term" value="F:iron ion binding"/>
    <property type="evidence" value="ECO:0007669"/>
    <property type="project" value="InterPro"/>
</dbReference>
<keyword evidence="5 7" id="KW-0408">Iron</keyword>
<dbReference type="InterPro" id="IPR002397">
    <property type="entry name" value="Cyt_P450_B"/>
</dbReference>
<keyword evidence="4 7" id="KW-0560">Oxidoreductase</keyword>
<keyword evidence="6 7" id="KW-0503">Monooxygenase</keyword>
<keyword evidence="2 7" id="KW-0349">Heme</keyword>
<dbReference type="PANTHER" id="PTHR46696:SF1">
    <property type="entry name" value="CYTOCHROME P450 YJIB-RELATED"/>
    <property type="match status" value="1"/>
</dbReference>
<dbReference type="InterPro" id="IPR001128">
    <property type="entry name" value="Cyt_P450"/>
</dbReference>
<dbReference type="Proteomes" id="UP000637578">
    <property type="component" value="Unassembled WGS sequence"/>
</dbReference>
<evidence type="ECO:0000256" key="3">
    <source>
        <dbReference type="ARBA" id="ARBA00022723"/>
    </source>
</evidence>
<organism evidence="8 9">
    <name type="scientific">Longimycelium tulufanense</name>
    <dbReference type="NCBI Taxonomy" id="907463"/>
    <lineage>
        <taxon>Bacteria</taxon>
        <taxon>Bacillati</taxon>
        <taxon>Actinomycetota</taxon>
        <taxon>Actinomycetes</taxon>
        <taxon>Pseudonocardiales</taxon>
        <taxon>Pseudonocardiaceae</taxon>
        <taxon>Longimycelium</taxon>
    </lineage>
</organism>
<dbReference type="RefSeq" id="WP_189053453.1">
    <property type="nucleotide sequence ID" value="NZ_BMMK01000002.1"/>
</dbReference>
<dbReference type="FunFam" id="1.10.630.10:FF:000018">
    <property type="entry name" value="Cytochrome P450 monooxygenase"/>
    <property type="match status" value="1"/>
</dbReference>
<name>A0A8J3C9U5_9PSEU</name>
<keyword evidence="3 7" id="KW-0479">Metal-binding</keyword>
<keyword evidence="9" id="KW-1185">Reference proteome</keyword>
<dbReference type="EMBL" id="BMMK01000002">
    <property type="protein sequence ID" value="GGM36851.1"/>
    <property type="molecule type" value="Genomic_DNA"/>
</dbReference>
<dbReference type="AlphaFoldDB" id="A0A8J3C9U5"/>
<sequence>MSTAAQTSSSSGNVPFLDVTASGFTFDRPQVAVAREQNWWAETPVGPLVLRYAEVQELLRDSRLVQNGRAFLERNDVTGGLVHDWFVQLILHRHGVDHARLRQLVSKSFTPRVSRELRPFIRTAAERLAERLATTDVCDFVDMFADPLPVTVMCRLLGVPAEDYDTFRRWSSNIGLVFGLDHDRGLLPRVEESVTGLYGYVAELVRRREDEPKDDLISDLLRAQRDENTISTDELLNLVVTLIFAAHDTTRHQLAHAMVAFSKYPEQWAVLRERPELAAQTVEEVMRWCPSVPVIFRVAAQDVDYHGLHLPAGTFLMLCVQSAQRDPRVFADGDAFDITVTREAAHLTFGAGPHFCLGAATARTELAEALPALASRLGPPTIAGPVTWRHPIGVSGPDALPLRFG</sequence>
<protein>
    <submittedName>
        <fullName evidence="8">Cytochrome P450 hydroxylase</fullName>
    </submittedName>
</protein>
<dbReference type="SUPFAM" id="SSF48264">
    <property type="entry name" value="Cytochrome P450"/>
    <property type="match status" value="1"/>
</dbReference>
<accession>A0A8J3C9U5</accession>
<dbReference type="GO" id="GO:0016705">
    <property type="term" value="F:oxidoreductase activity, acting on paired donors, with incorporation or reduction of molecular oxygen"/>
    <property type="evidence" value="ECO:0007669"/>
    <property type="project" value="InterPro"/>
</dbReference>
<comment type="similarity">
    <text evidence="1 7">Belongs to the cytochrome P450 family.</text>
</comment>
<comment type="caution">
    <text evidence="8">The sequence shown here is derived from an EMBL/GenBank/DDBJ whole genome shotgun (WGS) entry which is preliminary data.</text>
</comment>
<evidence type="ECO:0000256" key="1">
    <source>
        <dbReference type="ARBA" id="ARBA00010617"/>
    </source>
</evidence>
<evidence type="ECO:0000256" key="2">
    <source>
        <dbReference type="ARBA" id="ARBA00022617"/>
    </source>
</evidence>
<dbReference type="InterPro" id="IPR017972">
    <property type="entry name" value="Cyt_P450_CS"/>
</dbReference>
<dbReference type="PROSITE" id="PS00086">
    <property type="entry name" value="CYTOCHROME_P450"/>
    <property type="match status" value="1"/>
</dbReference>
<evidence type="ECO:0000313" key="8">
    <source>
        <dbReference type="EMBL" id="GGM36851.1"/>
    </source>
</evidence>
<dbReference type="InterPro" id="IPR036396">
    <property type="entry name" value="Cyt_P450_sf"/>
</dbReference>
<reference evidence="8" key="2">
    <citation type="submission" date="2020-09" db="EMBL/GenBank/DDBJ databases">
        <authorList>
            <person name="Sun Q."/>
            <person name="Zhou Y."/>
        </authorList>
    </citation>
    <scope>NUCLEOTIDE SEQUENCE</scope>
    <source>
        <strain evidence="8">CGMCC 4.5737</strain>
    </source>
</reference>
<dbReference type="GO" id="GO:0004497">
    <property type="term" value="F:monooxygenase activity"/>
    <property type="evidence" value="ECO:0007669"/>
    <property type="project" value="UniProtKB-KW"/>
</dbReference>